<dbReference type="Proteomes" id="UP000019812">
    <property type="component" value="Unassembled WGS sequence"/>
</dbReference>
<protein>
    <submittedName>
        <fullName evidence="2">Uncharacterized protein</fullName>
    </submittedName>
</protein>
<evidence type="ECO:0000313" key="3">
    <source>
        <dbReference type="Proteomes" id="UP000019812"/>
    </source>
</evidence>
<gene>
    <name evidence="2" type="ORF">CAPSK01_001662</name>
</gene>
<comment type="caution">
    <text evidence="2">The sequence shown here is derived from an EMBL/GenBank/DDBJ whole genome shotgun (WGS) entry which is preliminary data.</text>
</comment>
<accession>A0A084Y263</accession>
<sequence>MLLDRQRVEEGLERAARLPPRRDAVHLTGARQAAAGTYPGEDFTGEVVEHEQRAVLDMASVQFAQVPRQRLDGKALHACVQRTHQPLSRDSEQPAREMRRIAADGVPRWPVPQSLRRQRLDQQAFFRIHAERQQCAGPARNLRQAGIRRAHQRRQQGTLAAVQPRRPFAEQRTRSRVNPFEFPAKRREVEPRFQHLVLAP</sequence>
<reference evidence="2 3" key="1">
    <citation type="submission" date="2014-07" db="EMBL/GenBank/DDBJ databases">
        <title>Expanding our view of genomic diversity in Candidatus Accumulibacter clades.</title>
        <authorList>
            <person name="Skennerton C.T."/>
            <person name="Barr J.J."/>
            <person name="Slater F.R."/>
            <person name="Bond P.L."/>
            <person name="Tyson G.W."/>
        </authorList>
    </citation>
    <scope>NUCLEOTIDE SEQUENCE [LARGE SCALE GENOMIC DNA]</scope>
    <source>
        <strain evidence="3">SK-01</strain>
    </source>
</reference>
<evidence type="ECO:0000313" key="2">
    <source>
        <dbReference type="EMBL" id="KFB68807.1"/>
    </source>
</evidence>
<dbReference type="AlphaFoldDB" id="A0A084Y263"/>
<organism evidence="2 3">
    <name type="scientific">Candidatus Accumulibacter vicinus</name>
    <dbReference type="NCBI Taxonomy" id="2954382"/>
    <lineage>
        <taxon>Bacteria</taxon>
        <taxon>Pseudomonadati</taxon>
        <taxon>Pseudomonadota</taxon>
        <taxon>Betaproteobacteria</taxon>
        <taxon>Candidatus Accumulibacter</taxon>
    </lineage>
</organism>
<name>A0A084Y263_9PROT</name>
<feature type="region of interest" description="Disordered" evidence="1">
    <location>
        <begin position="152"/>
        <end position="173"/>
    </location>
</feature>
<proteinExistence type="predicted"/>
<dbReference type="EMBL" id="JDSS02000019">
    <property type="protein sequence ID" value="KFB68807.1"/>
    <property type="molecule type" value="Genomic_DNA"/>
</dbReference>
<evidence type="ECO:0000256" key="1">
    <source>
        <dbReference type="SAM" id="MobiDB-lite"/>
    </source>
</evidence>